<dbReference type="GO" id="GO:0030313">
    <property type="term" value="C:cell envelope"/>
    <property type="evidence" value="ECO:0007669"/>
    <property type="project" value="UniProtKB-SubCell"/>
</dbReference>
<dbReference type="PANTHER" id="PTHR42852">
    <property type="entry name" value="THIOL:DISULFIDE INTERCHANGE PROTEIN DSBE"/>
    <property type="match status" value="1"/>
</dbReference>
<dbReference type="SUPFAM" id="SSF52833">
    <property type="entry name" value="Thioredoxin-like"/>
    <property type="match status" value="1"/>
</dbReference>
<feature type="region of interest" description="Disordered" evidence="6">
    <location>
        <begin position="31"/>
        <end position="60"/>
    </location>
</feature>
<organism evidence="9 10">
    <name type="scientific">Corynebacterium vitaeruminis DSM 20294</name>
    <dbReference type="NCBI Taxonomy" id="1224164"/>
    <lineage>
        <taxon>Bacteria</taxon>
        <taxon>Bacillati</taxon>
        <taxon>Actinomycetota</taxon>
        <taxon>Actinomycetes</taxon>
        <taxon>Mycobacteriales</taxon>
        <taxon>Corynebacteriaceae</taxon>
        <taxon>Corynebacterium</taxon>
    </lineage>
</organism>
<dbReference type="GO" id="GO:0016209">
    <property type="term" value="F:antioxidant activity"/>
    <property type="evidence" value="ECO:0007669"/>
    <property type="project" value="InterPro"/>
</dbReference>
<evidence type="ECO:0000256" key="1">
    <source>
        <dbReference type="ARBA" id="ARBA00004196"/>
    </source>
</evidence>
<protein>
    <recommendedName>
        <fullName evidence="8">Thioredoxin domain-containing protein</fullName>
    </recommendedName>
</protein>
<dbReference type="HOGENOM" id="CLU_042529_6_1_11"/>
<evidence type="ECO:0000256" key="7">
    <source>
        <dbReference type="SAM" id="Phobius"/>
    </source>
</evidence>
<keyword evidence="7" id="KW-1133">Transmembrane helix</keyword>
<evidence type="ECO:0000256" key="4">
    <source>
        <dbReference type="ARBA" id="ARBA00023157"/>
    </source>
</evidence>
<keyword evidence="7" id="KW-0812">Transmembrane</keyword>
<evidence type="ECO:0000256" key="5">
    <source>
        <dbReference type="ARBA" id="ARBA00023284"/>
    </source>
</evidence>
<dbReference type="KEGG" id="cvt:B843_01505"/>
<evidence type="ECO:0000256" key="6">
    <source>
        <dbReference type="SAM" id="MobiDB-lite"/>
    </source>
</evidence>
<dbReference type="InterPro" id="IPR050553">
    <property type="entry name" value="Thioredoxin_ResA/DsbE_sf"/>
</dbReference>
<evidence type="ECO:0000256" key="3">
    <source>
        <dbReference type="ARBA" id="ARBA00022968"/>
    </source>
</evidence>
<dbReference type="PATRIC" id="fig|1224164.3.peg.291"/>
<evidence type="ECO:0000313" key="9">
    <source>
        <dbReference type="EMBL" id="AHI21693.1"/>
    </source>
</evidence>
<dbReference type="RefSeq" id="WP_025251763.1">
    <property type="nucleotide sequence ID" value="NZ_CP004353.1"/>
</dbReference>
<evidence type="ECO:0000256" key="2">
    <source>
        <dbReference type="ARBA" id="ARBA00022748"/>
    </source>
</evidence>
<dbReference type="STRING" id="1224164.B843_01505"/>
<dbReference type="GO" id="GO:0016491">
    <property type="term" value="F:oxidoreductase activity"/>
    <property type="evidence" value="ECO:0007669"/>
    <property type="project" value="InterPro"/>
</dbReference>
<dbReference type="InterPro" id="IPR013766">
    <property type="entry name" value="Thioredoxin_domain"/>
</dbReference>
<dbReference type="EMBL" id="CP004353">
    <property type="protein sequence ID" value="AHI21693.1"/>
    <property type="molecule type" value="Genomic_DNA"/>
</dbReference>
<keyword evidence="5" id="KW-0676">Redox-active center</keyword>
<dbReference type="CDD" id="cd02966">
    <property type="entry name" value="TlpA_like_family"/>
    <property type="match status" value="1"/>
</dbReference>
<dbReference type="InterPro" id="IPR000866">
    <property type="entry name" value="AhpC/TSA"/>
</dbReference>
<sequence>MPKKTIIGSVVVFIVGVAVILALATSMRTSGQPNSPAASGTSQAQVQDVSSDEIPARPDCPDTQVAGVALPCLGGNEASAPSSAQYTIVSLWAWWCEPCRTELPFFDELQAKHPEYSVVGVHADQSAGNGAAMLNDLGVKIPSYQDDSNAFAGALGLPGVVPITVIVGPDGKMKSFIPKAFTTYDDLEAAIAQKIQGA</sequence>
<dbReference type="InterPro" id="IPR017937">
    <property type="entry name" value="Thioredoxin_CS"/>
</dbReference>
<keyword evidence="7" id="KW-0472">Membrane</keyword>
<dbReference type="Pfam" id="PF00578">
    <property type="entry name" value="AhpC-TSA"/>
    <property type="match status" value="1"/>
</dbReference>
<dbReference type="GO" id="GO:0017004">
    <property type="term" value="P:cytochrome complex assembly"/>
    <property type="evidence" value="ECO:0007669"/>
    <property type="project" value="UniProtKB-KW"/>
</dbReference>
<dbReference type="InterPro" id="IPR036249">
    <property type="entry name" value="Thioredoxin-like_sf"/>
</dbReference>
<comment type="subcellular location">
    <subcellularLocation>
        <location evidence="1">Cell envelope</location>
    </subcellularLocation>
</comment>
<proteinExistence type="predicted"/>
<evidence type="ECO:0000313" key="10">
    <source>
        <dbReference type="Proteomes" id="UP000019222"/>
    </source>
</evidence>
<reference evidence="9 10" key="1">
    <citation type="submission" date="2013-02" db="EMBL/GenBank/DDBJ databases">
        <title>The complete genome sequence of Corynebacterium vitaeruminis DSM 20294.</title>
        <authorList>
            <person name="Ruckert C."/>
            <person name="Albersmeier A."/>
            <person name="Kalinowski J."/>
        </authorList>
    </citation>
    <scope>NUCLEOTIDE SEQUENCE [LARGE SCALE GENOMIC DNA]</scope>
    <source>
        <strain evidence="10">ATCC 10234</strain>
    </source>
</reference>
<feature type="domain" description="Thioredoxin" evidence="8">
    <location>
        <begin position="35"/>
        <end position="196"/>
    </location>
</feature>
<dbReference type="PROSITE" id="PS00194">
    <property type="entry name" value="THIOREDOXIN_1"/>
    <property type="match status" value="1"/>
</dbReference>
<feature type="compositionally biased region" description="Polar residues" evidence="6">
    <location>
        <begin position="31"/>
        <end position="49"/>
    </location>
</feature>
<feature type="transmembrane region" description="Helical" evidence="7">
    <location>
        <begin position="6"/>
        <end position="24"/>
    </location>
</feature>
<dbReference type="Gene3D" id="3.40.30.10">
    <property type="entry name" value="Glutaredoxin"/>
    <property type="match status" value="1"/>
</dbReference>
<name>W5Y5A5_9CORY</name>
<keyword evidence="4" id="KW-1015">Disulfide bond</keyword>
<dbReference type="PANTHER" id="PTHR42852:SF6">
    <property type="entry name" value="THIOL:DISULFIDE INTERCHANGE PROTEIN DSBE"/>
    <property type="match status" value="1"/>
</dbReference>
<dbReference type="eggNOG" id="COG0526">
    <property type="taxonomic scope" value="Bacteria"/>
</dbReference>
<dbReference type="AlphaFoldDB" id="W5Y5A5"/>
<keyword evidence="2" id="KW-0201">Cytochrome c-type biogenesis</keyword>
<keyword evidence="3" id="KW-0735">Signal-anchor</keyword>
<dbReference type="Proteomes" id="UP000019222">
    <property type="component" value="Chromosome"/>
</dbReference>
<evidence type="ECO:0000259" key="8">
    <source>
        <dbReference type="PROSITE" id="PS51352"/>
    </source>
</evidence>
<gene>
    <name evidence="9" type="ORF">B843_01505</name>
</gene>
<dbReference type="PROSITE" id="PS51352">
    <property type="entry name" value="THIOREDOXIN_2"/>
    <property type="match status" value="1"/>
</dbReference>
<keyword evidence="10" id="KW-1185">Reference proteome</keyword>
<accession>W5Y5A5</accession>